<reference evidence="3 4" key="1">
    <citation type="submission" date="2023-04" db="EMBL/GenBank/DDBJ databases">
        <title>Clostridium tannerae sp. nov., isolated from the fecal material of an alpaca.</title>
        <authorList>
            <person name="Miller S."/>
            <person name="Hendry M."/>
            <person name="King J."/>
            <person name="Sankaranarayanan K."/>
            <person name="Lawson P.A."/>
        </authorList>
    </citation>
    <scope>NUCLEOTIDE SEQUENCE [LARGE SCALE GENOMIC DNA]</scope>
    <source>
        <strain evidence="3 4">A1-XYC3</strain>
    </source>
</reference>
<comment type="caution">
    <text evidence="3">The sequence shown here is derived from an EMBL/GenBank/DDBJ whole genome shotgun (WGS) entry which is preliminary data.</text>
</comment>
<dbReference type="SMART" id="SM00899">
    <property type="entry name" value="FeoA"/>
    <property type="match status" value="1"/>
</dbReference>
<dbReference type="Gene3D" id="2.30.30.90">
    <property type="match status" value="1"/>
</dbReference>
<evidence type="ECO:0000313" key="4">
    <source>
        <dbReference type="Proteomes" id="UP001281656"/>
    </source>
</evidence>
<dbReference type="SUPFAM" id="SSF50037">
    <property type="entry name" value="C-terminal domain of transcriptional repressors"/>
    <property type="match status" value="1"/>
</dbReference>
<proteinExistence type="predicted"/>
<dbReference type="RefSeq" id="WP_261671482.1">
    <property type="nucleotide sequence ID" value="NZ_JARUJP010000019.1"/>
</dbReference>
<dbReference type="InterPro" id="IPR053184">
    <property type="entry name" value="FeoA-like"/>
</dbReference>
<dbReference type="EMBL" id="JARUJP010000019">
    <property type="protein sequence ID" value="MDW8802400.1"/>
    <property type="molecule type" value="Genomic_DNA"/>
</dbReference>
<keyword evidence="1" id="KW-0408">Iron</keyword>
<dbReference type="PANTHER" id="PTHR43151">
    <property type="entry name" value="FEOA FAMILY PROTEIN"/>
    <property type="match status" value="1"/>
</dbReference>
<dbReference type="Proteomes" id="UP001281656">
    <property type="component" value="Unassembled WGS sequence"/>
</dbReference>
<organism evidence="3 4">
    <name type="scientific">Clostridium tanneri</name>
    <dbReference type="NCBI Taxonomy" id="3037988"/>
    <lineage>
        <taxon>Bacteria</taxon>
        <taxon>Bacillati</taxon>
        <taxon>Bacillota</taxon>
        <taxon>Clostridia</taxon>
        <taxon>Eubacteriales</taxon>
        <taxon>Clostridiaceae</taxon>
        <taxon>Clostridium</taxon>
    </lineage>
</organism>
<evidence type="ECO:0000256" key="1">
    <source>
        <dbReference type="ARBA" id="ARBA00023004"/>
    </source>
</evidence>
<dbReference type="PANTHER" id="PTHR43151:SF1">
    <property type="entry name" value="SSR2333 PROTEIN"/>
    <property type="match status" value="1"/>
</dbReference>
<keyword evidence="4" id="KW-1185">Reference proteome</keyword>
<dbReference type="InterPro" id="IPR038157">
    <property type="entry name" value="FeoA_core_dom"/>
</dbReference>
<dbReference type="InterPro" id="IPR007167">
    <property type="entry name" value="Fe-transptr_FeoA-like"/>
</dbReference>
<evidence type="ECO:0000259" key="2">
    <source>
        <dbReference type="SMART" id="SM00899"/>
    </source>
</evidence>
<protein>
    <submittedName>
        <fullName evidence="3">Ferrous iron transport protein A</fullName>
    </submittedName>
</protein>
<accession>A0ABU4JW73</accession>
<name>A0ABU4JW73_9CLOT</name>
<evidence type="ECO:0000313" key="3">
    <source>
        <dbReference type="EMBL" id="MDW8802400.1"/>
    </source>
</evidence>
<dbReference type="InterPro" id="IPR008988">
    <property type="entry name" value="Transcriptional_repressor_C"/>
</dbReference>
<gene>
    <name evidence="3" type="ORF">P8V03_14715</name>
</gene>
<feature type="domain" description="Ferrous iron transporter FeoA-like" evidence="2">
    <location>
        <begin position="6"/>
        <end position="76"/>
    </location>
</feature>
<sequence length="77" mass="8246">MSSLCMPLNSIGIGRYAEVSNVEGGELMGKKLMEMGVNKGAVIEVVRNDAGPLIIRVGESRLVLGRGMAQKVMVREV</sequence>
<dbReference type="Pfam" id="PF04023">
    <property type="entry name" value="FeoA"/>
    <property type="match status" value="1"/>
</dbReference>